<dbReference type="OrthoDB" id="3266451at2759"/>
<name>A0A6A4HB26_9AGAR</name>
<keyword evidence="2" id="KW-1185">Reference proteome</keyword>
<dbReference type="Proteomes" id="UP000799118">
    <property type="component" value="Unassembled WGS sequence"/>
</dbReference>
<dbReference type="AlphaFoldDB" id="A0A6A4HB26"/>
<evidence type="ECO:0000313" key="1">
    <source>
        <dbReference type="EMBL" id="KAE9394950.1"/>
    </source>
</evidence>
<proteinExistence type="predicted"/>
<accession>A0A6A4HB26</accession>
<reference evidence="1" key="1">
    <citation type="journal article" date="2019" name="Environ. Microbiol.">
        <title>Fungal ecological strategies reflected in gene transcription - a case study of two litter decomposers.</title>
        <authorList>
            <person name="Barbi F."/>
            <person name="Kohler A."/>
            <person name="Barry K."/>
            <person name="Baskaran P."/>
            <person name="Daum C."/>
            <person name="Fauchery L."/>
            <person name="Ihrmark K."/>
            <person name="Kuo A."/>
            <person name="LaButti K."/>
            <person name="Lipzen A."/>
            <person name="Morin E."/>
            <person name="Grigoriev I.V."/>
            <person name="Henrissat B."/>
            <person name="Lindahl B."/>
            <person name="Martin F."/>
        </authorList>
    </citation>
    <scope>NUCLEOTIDE SEQUENCE</scope>
    <source>
        <strain evidence="1">JB14</strain>
    </source>
</reference>
<dbReference type="EMBL" id="ML769540">
    <property type="protein sequence ID" value="KAE9394950.1"/>
    <property type="molecule type" value="Genomic_DNA"/>
</dbReference>
<protein>
    <recommendedName>
        <fullName evidence="3">F-box domain-containing protein</fullName>
    </recommendedName>
</protein>
<organism evidence="1 2">
    <name type="scientific">Gymnopus androsaceus JB14</name>
    <dbReference type="NCBI Taxonomy" id="1447944"/>
    <lineage>
        <taxon>Eukaryota</taxon>
        <taxon>Fungi</taxon>
        <taxon>Dikarya</taxon>
        <taxon>Basidiomycota</taxon>
        <taxon>Agaricomycotina</taxon>
        <taxon>Agaricomycetes</taxon>
        <taxon>Agaricomycetidae</taxon>
        <taxon>Agaricales</taxon>
        <taxon>Marasmiineae</taxon>
        <taxon>Omphalotaceae</taxon>
        <taxon>Gymnopus</taxon>
    </lineage>
</organism>
<sequence length="337" mass="38522">MDISKPRVLSEIYQHWLFSSVGIWSKISLICEKLGLVSTLDIFLNRSLEHPLIVTIELPSCFTNRSKAYTQLSPFLSLKKLITTEVGKDELKIVARTAPKLKKLEESLEIDDAEVSPTVCHTIHTLTLCHHPMRSSRRNHSVLPYLTLPSLKAIHLERTPKVYLIQMMHTESVRQGDWASFEPFMAFLSRSACPLTTLSIQSLALADLKLVDLLTHLPTLLNLSIDDSYVAPGFSPVTGRFIENLQVHRTSCNDHIVPRMHSLKLDIASVVDMIRSRWIPSKMHTAEESGVDCLREFTIRFRNREEIPRVYQPWEDMERNGLRAVVLWQTKGSESKD</sequence>
<gene>
    <name evidence="1" type="ORF">BT96DRAFT_923194</name>
</gene>
<evidence type="ECO:0000313" key="2">
    <source>
        <dbReference type="Proteomes" id="UP000799118"/>
    </source>
</evidence>
<evidence type="ECO:0008006" key="3">
    <source>
        <dbReference type="Google" id="ProtNLM"/>
    </source>
</evidence>